<dbReference type="InterPro" id="IPR004291">
    <property type="entry name" value="Transposase_IS66_central"/>
</dbReference>
<feature type="domain" description="Transposase IS66 central" evidence="2">
    <location>
        <begin position="32"/>
        <end position="74"/>
    </location>
</feature>
<dbReference type="RefSeq" id="WP_224192483.1">
    <property type="nucleotide sequence ID" value="NZ_JAIRAU010000019.1"/>
</dbReference>
<organism evidence="3 4">
    <name type="scientific">Nannocystis pusilla</name>
    <dbReference type="NCBI Taxonomy" id="889268"/>
    <lineage>
        <taxon>Bacteria</taxon>
        <taxon>Pseudomonadati</taxon>
        <taxon>Myxococcota</taxon>
        <taxon>Polyangia</taxon>
        <taxon>Nannocystales</taxon>
        <taxon>Nannocystaceae</taxon>
        <taxon>Nannocystis</taxon>
    </lineage>
</organism>
<evidence type="ECO:0000313" key="4">
    <source>
        <dbReference type="Proteomes" id="UP001139031"/>
    </source>
</evidence>
<proteinExistence type="predicted"/>
<dbReference type="Proteomes" id="UP001139031">
    <property type="component" value="Unassembled WGS sequence"/>
</dbReference>
<dbReference type="Pfam" id="PF03050">
    <property type="entry name" value="DDE_Tnp_IS66"/>
    <property type="match status" value="1"/>
</dbReference>
<dbReference type="EMBL" id="JAIRAU010000019">
    <property type="protein sequence ID" value="MBZ5710713.1"/>
    <property type="molecule type" value="Genomic_DNA"/>
</dbReference>
<reference evidence="3" key="1">
    <citation type="submission" date="2021-08" db="EMBL/GenBank/DDBJ databases">
        <authorList>
            <person name="Stevens D.C."/>
        </authorList>
    </citation>
    <scope>NUCLEOTIDE SEQUENCE</scope>
    <source>
        <strain evidence="3">DSM 53165</strain>
    </source>
</reference>
<keyword evidence="4" id="KW-1185">Reference proteome</keyword>
<sequence>MASTSEGRLHRPYQLRPAPAHINHSRATSRPRSPGDDSAIAAALAYARNQPAALRRFLDEGRLPLDNNISERALLRAMGPEGDGAGRWSALYDNTALGLNERGYDVVPISSCVHRSLPSAALLRACAFSRGARRAAVERPRHPWRR</sequence>
<evidence type="ECO:0000256" key="1">
    <source>
        <dbReference type="SAM" id="MobiDB-lite"/>
    </source>
</evidence>
<evidence type="ECO:0000259" key="2">
    <source>
        <dbReference type="Pfam" id="PF03050"/>
    </source>
</evidence>
<evidence type="ECO:0000313" key="3">
    <source>
        <dbReference type="EMBL" id="MBZ5710713.1"/>
    </source>
</evidence>
<name>A0ABS7TR63_9BACT</name>
<accession>A0ABS7TR63</accession>
<feature type="region of interest" description="Disordered" evidence="1">
    <location>
        <begin position="1"/>
        <end position="36"/>
    </location>
</feature>
<protein>
    <submittedName>
        <fullName evidence="3">IS66 family transposase</fullName>
    </submittedName>
</protein>
<gene>
    <name evidence="3" type="ORF">K7C98_15735</name>
</gene>
<comment type="caution">
    <text evidence="3">The sequence shown here is derived from an EMBL/GenBank/DDBJ whole genome shotgun (WGS) entry which is preliminary data.</text>
</comment>